<keyword evidence="1" id="KW-1133">Transmembrane helix</keyword>
<feature type="transmembrane region" description="Helical" evidence="1">
    <location>
        <begin position="13"/>
        <end position="34"/>
    </location>
</feature>
<evidence type="ECO:0000256" key="1">
    <source>
        <dbReference type="SAM" id="Phobius"/>
    </source>
</evidence>
<proteinExistence type="predicted"/>
<keyword evidence="1" id="KW-0472">Membrane</keyword>
<dbReference type="Proteomes" id="UP001141422">
    <property type="component" value="Unassembled WGS sequence"/>
</dbReference>
<comment type="caution">
    <text evidence="2">The sequence shown here is derived from an EMBL/GenBank/DDBJ whole genome shotgun (WGS) entry which is preliminary data.</text>
</comment>
<organism evidence="2 3">
    <name type="scientific">Methanocorpusculum petauri</name>
    <dbReference type="NCBI Taxonomy" id="3002863"/>
    <lineage>
        <taxon>Archaea</taxon>
        <taxon>Methanobacteriati</taxon>
        <taxon>Methanobacteriota</taxon>
        <taxon>Stenosarchaea group</taxon>
        <taxon>Methanomicrobia</taxon>
        <taxon>Methanomicrobiales</taxon>
        <taxon>Methanocorpusculaceae</taxon>
        <taxon>Methanocorpusculum</taxon>
    </lineage>
</organism>
<keyword evidence="3" id="KW-1185">Reference proteome</keyword>
<gene>
    <name evidence="2" type="ORF">O0S10_07010</name>
</gene>
<accession>A0ABT4IIR2</accession>
<protein>
    <recommendedName>
        <fullName evidence="4">Archaeal Type IV pilin N-terminal domain-containing protein</fullName>
    </recommendedName>
</protein>
<sequence>MIRSACDEGVTEIIGFVLIMGLVVVVLFGMALIVPPLNGAAIEGELALGAVQGVSNLKYDMDLLWESPVMKNVNRSVLIQLSTPRRGIVSMLPVFTPRIGSATMSAGVSGVTVTVGDTRYDNLLRLSYATSNNYAPDSMVVYEAGAVLAGTRDSRSLVLVPSVGNASDGSLLMVLPCLADGGESSVSGNSFGVVEYRLIDTNVTSYSNPQIMINGAEESLAAAKSLVDLIPVMVSDDGTISYSGTVRVMTANYSVVMRGAVP</sequence>
<name>A0ABT4IIR2_9EURY</name>
<reference evidence="2" key="1">
    <citation type="submission" date="2022-12" db="EMBL/GenBank/DDBJ databases">
        <title>Isolation and characterisation of novel Methanocorpusculum spp. from native Australian herbivores indicates the genus is ancestrally host-associated.</title>
        <authorList>
            <person name="Volmer J.G."/>
            <person name="Soo R.M."/>
            <person name="Evans P.N."/>
            <person name="Hoedt E.C."/>
            <person name="Astorga Alsina A.L."/>
            <person name="Woodcroft B.J."/>
            <person name="Tyson G.W."/>
            <person name="Hugenholtz P."/>
            <person name="Morrison M."/>
        </authorList>
    </citation>
    <scope>NUCLEOTIDE SEQUENCE</scope>
    <source>
        <strain evidence="2">MG</strain>
    </source>
</reference>
<dbReference type="EMBL" id="JAPTGB010000013">
    <property type="protein sequence ID" value="MCZ0860973.1"/>
    <property type="molecule type" value="Genomic_DNA"/>
</dbReference>
<keyword evidence="1" id="KW-0812">Transmembrane</keyword>
<evidence type="ECO:0000313" key="2">
    <source>
        <dbReference type="EMBL" id="MCZ0860973.1"/>
    </source>
</evidence>
<evidence type="ECO:0008006" key="4">
    <source>
        <dbReference type="Google" id="ProtNLM"/>
    </source>
</evidence>
<evidence type="ECO:0000313" key="3">
    <source>
        <dbReference type="Proteomes" id="UP001141422"/>
    </source>
</evidence>
<dbReference type="RefSeq" id="WP_268925170.1">
    <property type="nucleotide sequence ID" value="NZ_JAPTGB010000013.1"/>
</dbReference>